<evidence type="ECO:0000256" key="4">
    <source>
        <dbReference type="ARBA" id="ARBA00022679"/>
    </source>
</evidence>
<dbReference type="AlphaFoldDB" id="A0A4P6WXD9"/>
<evidence type="ECO:0000256" key="3">
    <source>
        <dbReference type="ARBA" id="ARBA00022676"/>
    </source>
</evidence>
<dbReference type="PANTHER" id="PTHR33908:SF11">
    <property type="entry name" value="MEMBRANE PROTEIN"/>
    <property type="match status" value="1"/>
</dbReference>
<dbReference type="GO" id="GO:0016763">
    <property type="term" value="F:pentosyltransferase activity"/>
    <property type="evidence" value="ECO:0007669"/>
    <property type="project" value="TreeGrafter"/>
</dbReference>
<accession>A0A4P6WXD9</accession>
<evidence type="ECO:0000313" key="10">
    <source>
        <dbReference type="Proteomes" id="UP000293912"/>
    </source>
</evidence>
<keyword evidence="7 8" id="KW-0472">Membrane</keyword>
<feature type="transmembrane region" description="Helical" evidence="8">
    <location>
        <begin position="12"/>
        <end position="31"/>
    </location>
</feature>
<keyword evidence="4" id="KW-0808">Transferase</keyword>
<dbReference type="InterPro" id="IPR050297">
    <property type="entry name" value="LipidA_mod_glycosyltrf_83"/>
</dbReference>
<feature type="transmembrane region" description="Helical" evidence="8">
    <location>
        <begin position="168"/>
        <end position="198"/>
    </location>
</feature>
<feature type="transmembrane region" description="Helical" evidence="8">
    <location>
        <begin position="296"/>
        <end position="316"/>
    </location>
</feature>
<dbReference type="KEGG" id="hpse:HPF_05905"/>
<evidence type="ECO:0000256" key="6">
    <source>
        <dbReference type="ARBA" id="ARBA00022989"/>
    </source>
</evidence>
<keyword evidence="3" id="KW-0328">Glycosyltransferase</keyword>
<feature type="transmembrane region" description="Helical" evidence="8">
    <location>
        <begin position="88"/>
        <end position="106"/>
    </location>
</feature>
<keyword evidence="10" id="KW-1185">Reference proteome</keyword>
<feature type="transmembrane region" description="Helical" evidence="8">
    <location>
        <begin position="270"/>
        <end position="291"/>
    </location>
</feature>
<dbReference type="PANTHER" id="PTHR33908">
    <property type="entry name" value="MANNOSYLTRANSFERASE YKCB-RELATED"/>
    <property type="match status" value="1"/>
</dbReference>
<feature type="transmembrane region" description="Helical" evidence="8">
    <location>
        <begin position="113"/>
        <end position="131"/>
    </location>
</feature>
<protein>
    <submittedName>
        <fullName evidence="9">Uncharacterized protein</fullName>
    </submittedName>
</protein>
<evidence type="ECO:0000256" key="5">
    <source>
        <dbReference type="ARBA" id="ARBA00022692"/>
    </source>
</evidence>
<keyword evidence="2" id="KW-1003">Cell membrane</keyword>
<evidence type="ECO:0000256" key="8">
    <source>
        <dbReference type="SAM" id="Phobius"/>
    </source>
</evidence>
<organism evidence="9 10">
    <name type="scientific">Hydrogenophaga pseudoflava</name>
    <name type="common">Pseudomonas carboxydoflava</name>
    <dbReference type="NCBI Taxonomy" id="47421"/>
    <lineage>
        <taxon>Bacteria</taxon>
        <taxon>Pseudomonadati</taxon>
        <taxon>Pseudomonadota</taxon>
        <taxon>Betaproteobacteria</taxon>
        <taxon>Burkholderiales</taxon>
        <taxon>Comamonadaceae</taxon>
        <taxon>Hydrogenophaga</taxon>
    </lineage>
</organism>
<dbReference type="EMBL" id="CP037867">
    <property type="protein sequence ID" value="QBM27209.1"/>
    <property type="molecule type" value="Genomic_DNA"/>
</dbReference>
<evidence type="ECO:0000313" key="9">
    <source>
        <dbReference type="EMBL" id="QBM27209.1"/>
    </source>
</evidence>
<evidence type="ECO:0000256" key="7">
    <source>
        <dbReference type="ARBA" id="ARBA00023136"/>
    </source>
</evidence>
<gene>
    <name evidence="9" type="ORF">HPF_05905</name>
</gene>
<keyword evidence="5 8" id="KW-0812">Transmembrane</keyword>
<dbReference type="RefSeq" id="WP_133156027.1">
    <property type="nucleotide sequence ID" value="NZ_CP037867.1"/>
</dbReference>
<evidence type="ECO:0000256" key="1">
    <source>
        <dbReference type="ARBA" id="ARBA00004651"/>
    </source>
</evidence>
<name>A0A4P6WXD9_HYDPS</name>
<keyword evidence="6 8" id="KW-1133">Transmembrane helix</keyword>
<reference evidence="9 10" key="1">
    <citation type="submission" date="2019-03" db="EMBL/GenBank/DDBJ databases">
        <authorList>
            <person name="Sebastian G."/>
            <person name="Baumann P."/>
            <person name="Ruckert C."/>
            <person name="Kalinowski J."/>
            <person name="Nebel B."/>
            <person name="Takors R."/>
            <person name="Blombach B."/>
        </authorList>
    </citation>
    <scope>NUCLEOTIDE SEQUENCE [LARGE SCALE GENOMIC DNA]</scope>
    <source>
        <strain evidence="9 10">DSM 1084</strain>
    </source>
</reference>
<evidence type="ECO:0000256" key="2">
    <source>
        <dbReference type="ARBA" id="ARBA00022475"/>
    </source>
</evidence>
<dbReference type="GO" id="GO:0009103">
    <property type="term" value="P:lipopolysaccharide biosynthetic process"/>
    <property type="evidence" value="ECO:0007669"/>
    <property type="project" value="UniProtKB-ARBA"/>
</dbReference>
<sequence length="514" mass="57706">MTIRKTGLPWQWLPVLAVLAWALFLRLDYFAPGRSLWLDEAMLGVNIQRQSLLGLVQPLLYDQAAPLGFLLLQWLIHHLLGGSDDLLRVVPLLAGLALLPMVFLLARQDGSRPFAWLALALVALAPEHVRYSSELKQYSLDALVAAYLMWCFGEALKQPAESRARTRLALSGALAVWFSHPSVFVLAGLGGAVVLLHWRELRAPSFLRSWGGVAAAWAISFVVLYLLHLRHVAANPSLIDFWRRSFAPLPPWSHWGWYRASLSGVLNHLFSMHAGVLPSVLLLLGIASLWVRRRPLALAMVLTLVATLVASALSRYPFHGRFLLFMMPAAALALAEGVERCRQWLRDWHPGLAGSVYLGLASLLLFHAVDLDRQHLRDHPVMEEIKPLMKEVAAHRRAGDQIYVYYGAVPAFSFYAARYGFGPGEFVEGTFHRWQPELYLSEVDRALGAGRTWFVFSHNCNHCRPRVRVNEQRFILDHADRRGALIEQLDTPGTTAYLYDLGPPRSDPGLAAHR</sequence>
<comment type="subcellular location">
    <subcellularLocation>
        <location evidence="1">Cell membrane</location>
        <topology evidence="1">Multi-pass membrane protein</topology>
    </subcellularLocation>
</comment>
<dbReference type="Proteomes" id="UP000293912">
    <property type="component" value="Chromosome"/>
</dbReference>
<dbReference type="GO" id="GO:0005886">
    <property type="term" value="C:plasma membrane"/>
    <property type="evidence" value="ECO:0007669"/>
    <property type="project" value="UniProtKB-SubCell"/>
</dbReference>
<feature type="transmembrane region" description="Helical" evidence="8">
    <location>
        <begin position="210"/>
        <end position="229"/>
    </location>
</feature>
<proteinExistence type="predicted"/>